<organism evidence="1 2">
    <name type="scientific">Saprolegnia parasitica (strain CBS 223.65)</name>
    <dbReference type="NCBI Taxonomy" id="695850"/>
    <lineage>
        <taxon>Eukaryota</taxon>
        <taxon>Sar</taxon>
        <taxon>Stramenopiles</taxon>
        <taxon>Oomycota</taxon>
        <taxon>Saprolegniomycetes</taxon>
        <taxon>Saprolegniales</taxon>
        <taxon>Saprolegniaceae</taxon>
        <taxon>Saprolegnia</taxon>
    </lineage>
</organism>
<name>A0A067CJT2_SAPPC</name>
<dbReference type="AlphaFoldDB" id="A0A067CJT2"/>
<keyword evidence="2" id="KW-1185">Reference proteome</keyword>
<dbReference type="OMA" id="AEYMTER"/>
<dbReference type="VEuPathDB" id="FungiDB:SPRG_07778"/>
<sequence>MAVVYEVVVTCEPAVADRLAEYMTERHLPQILATGCFAFIEFEQSTLHSYRTRYLADSQLDLDRYFAEHTATLRDDFAKHFPSGITSVERVNWNVLRTYRREVESASST</sequence>
<reference evidence="1 2" key="1">
    <citation type="journal article" date="2013" name="PLoS Genet.">
        <title>Distinctive expansion of potential virulence genes in the genome of the oomycete fish pathogen Saprolegnia parasitica.</title>
        <authorList>
            <person name="Jiang R.H."/>
            <person name="de Bruijn I."/>
            <person name="Haas B.J."/>
            <person name="Belmonte R."/>
            <person name="Lobach L."/>
            <person name="Christie J."/>
            <person name="van den Ackerveken G."/>
            <person name="Bottin A."/>
            <person name="Bulone V."/>
            <person name="Diaz-Moreno S.M."/>
            <person name="Dumas B."/>
            <person name="Fan L."/>
            <person name="Gaulin E."/>
            <person name="Govers F."/>
            <person name="Grenville-Briggs L.J."/>
            <person name="Horner N.R."/>
            <person name="Levin J.Z."/>
            <person name="Mammella M."/>
            <person name="Meijer H.J."/>
            <person name="Morris P."/>
            <person name="Nusbaum C."/>
            <person name="Oome S."/>
            <person name="Phillips A.J."/>
            <person name="van Rooyen D."/>
            <person name="Rzeszutek E."/>
            <person name="Saraiva M."/>
            <person name="Secombes C.J."/>
            <person name="Seidl M.F."/>
            <person name="Snel B."/>
            <person name="Stassen J.H."/>
            <person name="Sykes S."/>
            <person name="Tripathy S."/>
            <person name="van den Berg H."/>
            <person name="Vega-Arreguin J.C."/>
            <person name="Wawra S."/>
            <person name="Young S.K."/>
            <person name="Zeng Q."/>
            <person name="Dieguez-Uribeondo J."/>
            <person name="Russ C."/>
            <person name="Tyler B.M."/>
            <person name="van West P."/>
        </authorList>
    </citation>
    <scope>NUCLEOTIDE SEQUENCE [LARGE SCALE GENOMIC DNA]</scope>
    <source>
        <strain evidence="1 2">CBS 223.65</strain>
    </source>
</reference>
<dbReference type="GeneID" id="24130030"/>
<dbReference type="OrthoDB" id="60960at2759"/>
<dbReference type="Proteomes" id="UP000030745">
    <property type="component" value="Unassembled WGS sequence"/>
</dbReference>
<dbReference type="RefSeq" id="XP_012202162.1">
    <property type="nucleotide sequence ID" value="XM_012346772.1"/>
</dbReference>
<dbReference type="EMBL" id="KK583219">
    <property type="protein sequence ID" value="KDO27067.1"/>
    <property type="molecule type" value="Genomic_DNA"/>
</dbReference>
<gene>
    <name evidence="1" type="ORF">SPRG_07778</name>
</gene>
<dbReference type="Pfam" id="PF14114">
    <property type="entry name" value="DUF4286"/>
    <property type="match status" value="1"/>
</dbReference>
<accession>A0A067CJT2</accession>
<evidence type="ECO:0000313" key="2">
    <source>
        <dbReference type="Proteomes" id="UP000030745"/>
    </source>
</evidence>
<proteinExistence type="predicted"/>
<evidence type="ECO:0000313" key="1">
    <source>
        <dbReference type="EMBL" id="KDO27067.1"/>
    </source>
</evidence>
<protein>
    <recommendedName>
        <fullName evidence="3">DUF4286 family protein</fullName>
    </recommendedName>
</protein>
<dbReference type="KEGG" id="spar:SPRG_07778"/>
<evidence type="ECO:0008006" key="3">
    <source>
        <dbReference type="Google" id="ProtNLM"/>
    </source>
</evidence>
<dbReference type="InterPro" id="IPR025563">
    <property type="entry name" value="DUF4286"/>
</dbReference>